<evidence type="ECO:0008006" key="3">
    <source>
        <dbReference type="Google" id="ProtNLM"/>
    </source>
</evidence>
<organism evidence="1 2">
    <name type="scientific">Mucilaginibacter terrae</name>
    <dbReference type="NCBI Taxonomy" id="1955052"/>
    <lineage>
        <taxon>Bacteria</taxon>
        <taxon>Pseudomonadati</taxon>
        <taxon>Bacteroidota</taxon>
        <taxon>Sphingobacteriia</taxon>
        <taxon>Sphingobacteriales</taxon>
        <taxon>Sphingobacteriaceae</taxon>
        <taxon>Mucilaginibacter</taxon>
    </lineage>
</organism>
<proteinExistence type="predicted"/>
<comment type="caution">
    <text evidence="1">The sequence shown here is derived from an EMBL/GenBank/DDBJ whole genome shotgun (WGS) entry which is preliminary data.</text>
</comment>
<dbReference type="RefSeq" id="WP_311948906.1">
    <property type="nucleotide sequence ID" value="NZ_JAVLVU010000001.1"/>
</dbReference>
<protein>
    <recommendedName>
        <fullName evidence="3">DUF4421 domain-containing protein</fullName>
    </recommendedName>
</protein>
<dbReference type="Proteomes" id="UP001258315">
    <property type="component" value="Unassembled WGS sequence"/>
</dbReference>
<keyword evidence="2" id="KW-1185">Reference proteome</keyword>
<gene>
    <name evidence="1" type="ORF">QE417_001511</name>
</gene>
<accession>A0ABU3GRN8</accession>
<sequence length="283" mass="31423">MAKKILLITCVCLFLGFDAYCGWPTRPRRLILSPSYTYFTANKDWDSTGRKLNRPNNGVFRSHSVSLYAEYGIVRKLAAVGSLPFLSYNIQDSTGRSFGVSGFGDMELGLKYYLANIDYRYYFTLQGTGIIPLYQSEGLGFAQAGGDLRLGFSGAGKIGNSFYSLSLDGGIRKYFGTNGPIQGRYGASFGITLDKKFHDQLSIGVSGVISKSDFTAFTRNIYTARDFRFTQVNLSYGHTFNSSFSMFLTGGRFVTGRNTTIATNASIAFIFKIDNFLGRKVYY</sequence>
<evidence type="ECO:0000313" key="2">
    <source>
        <dbReference type="Proteomes" id="UP001258315"/>
    </source>
</evidence>
<reference evidence="2" key="1">
    <citation type="submission" date="2023-07" db="EMBL/GenBank/DDBJ databases">
        <title>Functional and genomic diversity of the sorghum phyllosphere microbiome.</title>
        <authorList>
            <person name="Shade A."/>
        </authorList>
    </citation>
    <scope>NUCLEOTIDE SEQUENCE [LARGE SCALE GENOMIC DNA]</scope>
    <source>
        <strain evidence="2">SORGH_AS_0422</strain>
    </source>
</reference>
<evidence type="ECO:0000313" key="1">
    <source>
        <dbReference type="EMBL" id="MDT3402439.1"/>
    </source>
</evidence>
<name>A0ABU3GRN8_9SPHI</name>
<dbReference type="EMBL" id="JAVLVU010000001">
    <property type="protein sequence ID" value="MDT3402439.1"/>
    <property type="molecule type" value="Genomic_DNA"/>
</dbReference>